<protein>
    <submittedName>
        <fullName evidence="1">Magnesium-dependent phosphatase 1</fullName>
    </submittedName>
</protein>
<dbReference type="SUPFAM" id="SSF56784">
    <property type="entry name" value="HAD-like"/>
    <property type="match status" value="1"/>
</dbReference>
<proteinExistence type="evidence at transcript level"/>
<dbReference type="Gene3D" id="3.40.50.1000">
    <property type="entry name" value="HAD superfamily/HAD-like"/>
    <property type="match status" value="1"/>
</dbReference>
<dbReference type="SFLD" id="SFLDG01129">
    <property type="entry name" value="C1.5:_HAD__Beta-PGM__Phosphata"/>
    <property type="match status" value="1"/>
</dbReference>
<dbReference type="GO" id="GO:0003993">
    <property type="term" value="F:acid phosphatase activity"/>
    <property type="evidence" value="ECO:0007669"/>
    <property type="project" value="TreeGrafter"/>
</dbReference>
<dbReference type="PANTHER" id="PTHR17901:SF14">
    <property type="entry name" value="MAGNESIUM-DEPENDENT PHOSPHATASE 1"/>
    <property type="match status" value="1"/>
</dbReference>
<sequence length="211" mass="23886">MAMLPSLASAASPSDTVDGLMRPATLPRAIIFDLDATLWSPELFEIAGRPFRRVLTKGRGKKGLTAAHTVVDRRGTPIGLFSDARHVLEELATDRRWEGVVLGLASRTDCVEDAHELLEVIQITPTHTMADLFPRHVRQIFPGSKRAHFQRLHEITGIPYREMAFWDDWDLNCRDVSRLGVYCCHVPEGLTLSRWEKALDGFARRKEEEGW</sequence>
<evidence type="ECO:0000313" key="1">
    <source>
        <dbReference type="EMBL" id="AFJ69806.1"/>
    </source>
</evidence>
<dbReference type="PANTHER" id="PTHR17901">
    <property type="entry name" value="MAGNESIUM-DEPENDENT PHOSPHATASE 1 MDP1"/>
    <property type="match status" value="1"/>
</dbReference>
<dbReference type="NCBIfam" id="TIGR01685">
    <property type="entry name" value="MDP-1"/>
    <property type="match status" value="1"/>
</dbReference>
<organism evidence="1">
    <name type="scientific">Nannochloropsis gaditana (strain CCMP526)</name>
    <name type="common">Green microalga</name>
    <name type="synonym">Microchloropsis gaditana</name>
    <dbReference type="NCBI Taxonomy" id="1093141"/>
    <lineage>
        <taxon>Eukaryota</taxon>
        <taxon>Sar</taxon>
        <taxon>Stramenopiles</taxon>
        <taxon>Ochrophyta</taxon>
        <taxon>Eustigmatophyceae</taxon>
        <taxon>Eustigmatales</taxon>
        <taxon>Monodopsidaceae</taxon>
        <taxon>Nannochloropsis</taxon>
    </lineage>
</organism>
<dbReference type="AlphaFoldDB" id="I2CSC3"/>
<dbReference type="Pfam" id="PF12689">
    <property type="entry name" value="Acid_PPase"/>
    <property type="match status" value="1"/>
</dbReference>
<dbReference type="InterPro" id="IPR036412">
    <property type="entry name" value="HAD-like_sf"/>
</dbReference>
<reference evidence="1" key="2">
    <citation type="journal article" date="2012" name="Nat. Commun.">
        <title>Draft genome sequence and genetic transformation of the oleaginous alga Nannochloropis gaditana.</title>
        <authorList>
            <person name="Radakovits R."/>
            <person name="Jinkerson R.E."/>
            <person name="Fuerstenberg S.I."/>
            <person name="Tae H."/>
            <person name="Settlage R.E."/>
            <person name="Boore J.L."/>
            <person name="Posewitz M.C."/>
        </authorList>
    </citation>
    <scope>NUCLEOTIDE SEQUENCE</scope>
    <source>
        <strain evidence="1">CCMP526</strain>
    </source>
</reference>
<dbReference type="SFLD" id="SFLDS00003">
    <property type="entry name" value="Haloacid_Dehalogenase"/>
    <property type="match status" value="1"/>
</dbReference>
<reference evidence="1" key="1">
    <citation type="journal article" date="2012" name="Bioengineered">
        <title>Additional insights into the genome of the oleaginous model alga Nannochloropsis gaditana.</title>
        <authorList>
            <person name="Jinkerson R.E."/>
            <person name="Radakovits R."/>
            <person name="Posewitz M.C."/>
        </authorList>
    </citation>
    <scope>NUCLEOTIDE SEQUENCE</scope>
    <source>
        <strain evidence="1">CCMP526</strain>
    </source>
</reference>
<dbReference type="SFLD" id="SFLDG01131">
    <property type="entry name" value="C1.5.2:_MDP_Like"/>
    <property type="match status" value="1"/>
</dbReference>
<dbReference type="InterPro" id="IPR010036">
    <property type="entry name" value="MDP_1_eu_arc"/>
</dbReference>
<accession>I2CSC3</accession>
<dbReference type="InterPro" id="IPR023214">
    <property type="entry name" value="HAD_sf"/>
</dbReference>
<dbReference type="EMBL" id="JU980743">
    <property type="protein sequence ID" value="AFJ69806.1"/>
    <property type="molecule type" value="mRNA"/>
</dbReference>
<gene>
    <name evidence="1" type="ORF">NGATSA_3052000</name>
</gene>
<name>I2CSC3_NANGC</name>